<evidence type="ECO:0000313" key="2">
    <source>
        <dbReference type="EMBL" id="EIL90468.1"/>
    </source>
</evidence>
<dbReference type="EMBL" id="AJXU01000028">
    <property type="protein sequence ID" value="EIL90468.1"/>
    <property type="molecule type" value="Genomic_DNA"/>
</dbReference>
<dbReference type="AlphaFoldDB" id="I4VTC7"/>
<dbReference type="PANTHER" id="PTHR43441:SF10">
    <property type="entry name" value="ACETYLTRANSFERASE"/>
    <property type="match status" value="1"/>
</dbReference>
<dbReference type="PATRIC" id="fig|1163408.3.peg.1362"/>
<dbReference type="InterPro" id="IPR000182">
    <property type="entry name" value="GNAT_dom"/>
</dbReference>
<dbReference type="GO" id="GO:1990189">
    <property type="term" value="F:protein N-terminal-serine acetyltransferase activity"/>
    <property type="evidence" value="ECO:0007669"/>
    <property type="project" value="TreeGrafter"/>
</dbReference>
<dbReference type="GO" id="GO:0005737">
    <property type="term" value="C:cytoplasm"/>
    <property type="evidence" value="ECO:0007669"/>
    <property type="project" value="TreeGrafter"/>
</dbReference>
<dbReference type="InterPro" id="IPR051908">
    <property type="entry name" value="Ribosomal_N-acetyltransferase"/>
</dbReference>
<reference evidence="2 3" key="1">
    <citation type="journal article" date="2012" name="J. Bacteriol.">
        <title>Genome sequences for six rhodanobacter strains, isolated from soils and the terrestrial subsurface, with variable denitrification capabilities.</title>
        <authorList>
            <person name="Kostka J.E."/>
            <person name="Green S.J."/>
            <person name="Rishishwar L."/>
            <person name="Prakash O."/>
            <person name="Katz L.S."/>
            <person name="Marino-Ramirez L."/>
            <person name="Jordan I.K."/>
            <person name="Munk C."/>
            <person name="Ivanova N."/>
            <person name="Mikhailova N."/>
            <person name="Watson D.B."/>
            <person name="Brown S.D."/>
            <person name="Palumbo A.V."/>
            <person name="Brooks S.C."/>
        </authorList>
    </citation>
    <scope>NUCLEOTIDE SEQUENCE [LARGE SCALE GENOMIC DNA]</scope>
    <source>
        <strain evidence="3">Jip2T</strain>
    </source>
</reference>
<dbReference type="Pfam" id="PF13302">
    <property type="entry name" value="Acetyltransf_3"/>
    <property type="match status" value="1"/>
</dbReference>
<protein>
    <submittedName>
        <fullName evidence="2">Acetyltransferase</fullName>
    </submittedName>
</protein>
<dbReference type="Proteomes" id="UP000004210">
    <property type="component" value="Unassembled WGS sequence"/>
</dbReference>
<organism evidence="2 3">
    <name type="scientific">Rhodanobacter fulvus Jip2</name>
    <dbReference type="NCBI Taxonomy" id="1163408"/>
    <lineage>
        <taxon>Bacteria</taxon>
        <taxon>Pseudomonadati</taxon>
        <taxon>Pseudomonadota</taxon>
        <taxon>Gammaproteobacteria</taxon>
        <taxon>Lysobacterales</taxon>
        <taxon>Rhodanobacteraceae</taxon>
        <taxon>Rhodanobacter</taxon>
    </lineage>
</organism>
<dbReference type="PROSITE" id="PS51186">
    <property type="entry name" value="GNAT"/>
    <property type="match status" value="1"/>
</dbReference>
<keyword evidence="2" id="KW-0808">Transferase</keyword>
<dbReference type="GO" id="GO:0008999">
    <property type="term" value="F:protein-N-terminal-alanine acetyltransferase activity"/>
    <property type="evidence" value="ECO:0007669"/>
    <property type="project" value="TreeGrafter"/>
</dbReference>
<gene>
    <name evidence="2" type="ORF">UU9_06669</name>
</gene>
<dbReference type="STRING" id="1163408.UU9_06669"/>
<dbReference type="InterPro" id="IPR016181">
    <property type="entry name" value="Acyl_CoA_acyltransferase"/>
</dbReference>
<dbReference type="OrthoDB" id="5292292at2"/>
<evidence type="ECO:0000313" key="3">
    <source>
        <dbReference type="Proteomes" id="UP000004210"/>
    </source>
</evidence>
<evidence type="ECO:0000259" key="1">
    <source>
        <dbReference type="PROSITE" id="PS51186"/>
    </source>
</evidence>
<dbReference type="Gene3D" id="3.40.630.30">
    <property type="match status" value="1"/>
</dbReference>
<dbReference type="eggNOG" id="COG1670">
    <property type="taxonomic scope" value="Bacteria"/>
</dbReference>
<dbReference type="PANTHER" id="PTHR43441">
    <property type="entry name" value="RIBOSOMAL-PROTEIN-SERINE ACETYLTRANSFERASE"/>
    <property type="match status" value="1"/>
</dbReference>
<accession>I4VTC7</accession>
<comment type="caution">
    <text evidence="2">The sequence shown here is derived from an EMBL/GenBank/DDBJ whole genome shotgun (WGS) entry which is preliminary data.</text>
</comment>
<name>I4VTC7_9GAMM</name>
<keyword evidence="3" id="KW-1185">Reference proteome</keyword>
<sequence>MPAETVPPIELAGKGLRLRPWQSRDAEALCDAAQNSLSTVGRWLPWCHASYALEDACAWVAYCEQGWANAEDFAFAVFDDRSGELLGGVGLNQRNPMHHSANLGYWVRQSRQGEGIAARAASLVARFGFEQLGLIRIEIVTLPDNGASQRTAEKIGAKFETLARHRLWVRGQPMDAVVHALIRTDMT</sequence>
<dbReference type="SUPFAM" id="SSF55729">
    <property type="entry name" value="Acyl-CoA N-acyltransferases (Nat)"/>
    <property type="match status" value="1"/>
</dbReference>
<proteinExistence type="predicted"/>
<feature type="domain" description="N-acetyltransferase" evidence="1">
    <location>
        <begin position="16"/>
        <end position="184"/>
    </location>
</feature>